<organism evidence="2 3">
    <name type="scientific">Mucilaginibacter gracilis</name>
    <dbReference type="NCBI Taxonomy" id="423350"/>
    <lineage>
        <taxon>Bacteria</taxon>
        <taxon>Pseudomonadati</taxon>
        <taxon>Bacteroidota</taxon>
        <taxon>Sphingobacteriia</taxon>
        <taxon>Sphingobacteriales</taxon>
        <taxon>Sphingobacteriaceae</taxon>
        <taxon>Mucilaginibacter</taxon>
    </lineage>
</organism>
<keyword evidence="3" id="KW-1185">Reference proteome</keyword>
<evidence type="ECO:0000259" key="1">
    <source>
        <dbReference type="Pfam" id="PF13351"/>
    </source>
</evidence>
<dbReference type="OrthoDB" id="835269at2"/>
<dbReference type="Proteomes" id="UP000268007">
    <property type="component" value="Unassembled WGS sequence"/>
</dbReference>
<accession>A0A495IV45</accession>
<comment type="caution">
    <text evidence="2">The sequence shown here is derived from an EMBL/GenBank/DDBJ whole genome shotgun (WGS) entry which is preliminary data.</text>
</comment>
<name>A0A495IV45_9SPHI</name>
<dbReference type="EMBL" id="RBKU01000001">
    <property type="protein sequence ID" value="RKR80625.1"/>
    <property type="molecule type" value="Genomic_DNA"/>
</dbReference>
<feature type="domain" description="DUF4099" evidence="1">
    <location>
        <begin position="6"/>
        <end position="88"/>
    </location>
</feature>
<dbReference type="AlphaFoldDB" id="A0A495IV45"/>
<proteinExistence type="predicted"/>
<sequence length="259" mass="29601">MIQQIFNEDELPMADLEKIGLARGGRLLLETEDLQALVSGRRTNMLRLKSLSGDGLQIPELDAKLSLKPNESGNLDLLVHPIYREPQFPDFLTDTEAEELERGQAVSIWKLVKDENNQTRDILIEFDQETKEFIITDTEKILIPDLVNNEYLTPEQKERYRKGKEVEISDGTKLQFSGTERQGVRSNRLALVASIIVDGGVSYMLYQGLNALFGKKRDEKESEQFSVGYEQALRDMEANKNALAQYESNSRDNLRKFSR</sequence>
<evidence type="ECO:0000313" key="2">
    <source>
        <dbReference type="EMBL" id="RKR80625.1"/>
    </source>
</evidence>
<reference evidence="2 3" key="1">
    <citation type="submission" date="2018-10" db="EMBL/GenBank/DDBJ databases">
        <title>Genomic Encyclopedia of Archaeal and Bacterial Type Strains, Phase II (KMG-II): from individual species to whole genera.</title>
        <authorList>
            <person name="Goeker M."/>
        </authorList>
    </citation>
    <scope>NUCLEOTIDE SEQUENCE [LARGE SCALE GENOMIC DNA]</scope>
    <source>
        <strain evidence="2 3">DSM 18602</strain>
    </source>
</reference>
<gene>
    <name evidence="2" type="ORF">BDD43_0750</name>
</gene>
<dbReference type="RefSeq" id="WP_121196421.1">
    <property type="nucleotide sequence ID" value="NZ_RBKU01000001.1"/>
</dbReference>
<dbReference type="InterPro" id="IPR025343">
    <property type="entry name" value="DUF4099"/>
</dbReference>
<evidence type="ECO:0000313" key="3">
    <source>
        <dbReference type="Proteomes" id="UP000268007"/>
    </source>
</evidence>
<protein>
    <submittedName>
        <fullName evidence="2">Uncharacterized protein DUF3945</fullName>
    </submittedName>
</protein>
<dbReference type="Pfam" id="PF13351">
    <property type="entry name" value="DUF4099"/>
    <property type="match status" value="1"/>
</dbReference>